<proteinExistence type="predicted"/>
<dbReference type="AlphaFoldDB" id="A0A9P7PUF1"/>
<accession>A0A9P7PUF1</accession>
<gene>
    <name evidence="1" type="ORF">E4U13_006846</name>
</gene>
<keyword evidence="2" id="KW-1185">Reference proteome</keyword>
<sequence>MSLTSTDLLWHPVSEWTGLMSKRIPAKIEEPFIVIKLQETKAQGTLTSLQLHSFTFSNM</sequence>
<protein>
    <submittedName>
        <fullName evidence="1">Uncharacterized protein</fullName>
    </submittedName>
</protein>
<name>A0A9P7PUF1_9HYPO</name>
<dbReference type="Proteomes" id="UP000732380">
    <property type="component" value="Unassembled WGS sequence"/>
</dbReference>
<organism evidence="1 2">
    <name type="scientific">Claviceps humidiphila</name>
    <dbReference type="NCBI Taxonomy" id="1294629"/>
    <lineage>
        <taxon>Eukaryota</taxon>
        <taxon>Fungi</taxon>
        <taxon>Dikarya</taxon>
        <taxon>Ascomycota</taxon>
        <taxon>Pezizomycotina</taxon>
        <taxon>Sordariomycetes</taxon>
        <taxon>Hypocreomycetidae</taxon>
        <taxon>Hypocreales</taxon>
        <taxon>Clavicipitaceae</taxon>
        <taxon>Claviceps</taxon>
    </lineage>
</organism>
<comment type="caution">
    <text evidence="1">The sequence shown here is derived from an EMBL/GenBank/DDBJ whole genome shotgun (WGS) entry which is preliminary data.</text>
</comment>
<reference evidence="1 2" key="1">
    <citation type="journal article" date="2020" name="bioRxiv">
        <title>Whole genome comparisons of ergot fungi reveals the divergence and evolution of species within the genus Claviceps are the result of varying mechanisms driving genome evolution and host range expansion.</title>
        <authorList>
            <person name="Wyka S.A."/>
            <person name="Mondo S.J."/>
            <person name="Liu M."/>
            <person name="Dettman J."/>
            <person name="Nalam V."/>
            <person name="Broders K.D."/>
        </authorList>
    </citation>
    <scope>NUCLEOTIDE SEQUENCE [LARGE SCALE GENOMIC DNA]</scope>
    <source>
        <strain evidence="1 2">LM576</strain>
    </source>
</reference>
<evidence type="ECO:0000313" key="1">
    <source>
        <dbReference type="EMBL" id="KAG6107707.1"/>
    </source>
</evidence>
<evidence type="ECO:0000313" key="2">
    <source>
        <dbReference type="Proteomes" id="UP000732380"/>
    </source>
</evidence>
<dbReference type="EMBL" id="SRQM01000621">
    <property type="protein sequence ID" value="KAG6107707.1"/>
    <property type="molecule type" value="Genomic_DNA"/>
</dbReference>